<dbReference type="Proteomes" id="UP001062846">
    <property type="component" value="Chromosome 9"/>
</dbReference>
<comment type="caution">
    <text evidence="1">The sequence shown here is derived from an EMBL/GenBank/DDBJ whole genome shotgun (WGS) entry which is preliminary data.</text>
</comment>
<evidence type="ECO:0000313" key="2">
    <source>
        <dbReference type="Proteomes" id="UP001062846"/>
    </source>
</evidence>
<gene>
    <name evidence="1" type="ORF">RHMOL_Rhmol09G0054500</name>
</gene>
<accession>A0ACC0MBA6</accession>
<reference evidence="1" key="1">
    <citation type="submission" date="2022-02" db="EMBL/GenBank/DDBJ databases">
        <title>Plant Genome Project.</title>
        <authorList>
            <person name="Zhang R.-G."/>
        </authorList>
    </citation>
    <scope>NUCLEOTIDE SEQUENCE</scope>
    <source>
        <strain evidence="1">AT1</strain>
    </source>
</reference>
<evidence type="ECO:0000313" key="1">
    <source>
        <dbReference type="EMBL" id="KAI8537831.1"/>
    </source>
</evidence>
<proteinExistence type="predicted"/>
<protein>
    <submittedName>
        <fullName evidence="1">Uncharacterized protein</fullName>
    </submittedName>
</protein>
<keyword evidence="2" id="KW-1185">Reference proteome</keyword>
<dbReference type="EMBL" id="CM046396">
    <property type="protein sequence ID" value="KAI8537831.1"/>
    <property type="molecule type" value="Genomic_DNA"/>
</dbReference>
<organism evidence="1 2">
    <name type="scientific">Rhododendron molle</name>
    <name type="common">Chinese azalea</name>
    <name type="synonym">Azalea mollis</name>
    <dbReference type="NCBI Taxonomy" id="49168"/>
    <lineage>
        <taxon>Eukaryota</taxon>
        <taxon>Viridiplantae</taxon>
        <taxon>Streptophyta</taxon>
        <taxon>Embryophyta</taxon>
        <taxon>Tracheophyta</taxon>
        <taxon>Spermatophyta</taxon>
        <taxon>Magnoliopsida</taxon>
        <taxon>eudicotyledons</taxon>
        <taxon>Gunneridae</taxon>
        <taxon>Pentapetalae</taxon>
        <taxon>asterids</taxon>
        <taxon>Ericales</taxon>
        <taxon>Ericaceae</taxon>
        <taxon>Ericoideae</taxon>
        <taxon>Rhodoreae</taxon>
        <taxon>Rhododendron</taxon>
    </lineage>
</organism>
<name>A0ACC0MBA6_RHOML</name>
<sequence>MAPTHACIYSVDKEPPKSSSDILQYPSASFGVNKGRLPWQMSRVSSGHKWRPLVQSFTSEIGEKIVIHEWIVRQYYVSLSDCRNTPPVNIVNPLPLHGRTRLLRNHVNPCVSLCCVCLCLLGLTLI</sequence>